<dbReference type="InterPro" id="IPR041505">
    <property type="entry name" value="Dis3_CSD2"/>
</dbReference>
<evidence type="ECO:0000259" key="8">
    <source>
        <dbReference type="SMART" id="SM00955"/>
    </source>
</evidence>
<comment type="similarity">
    <text evidence="1 6">Belongs to the RNR ribonuclease family.</text>
</comment>
<evidence type="ECO:0000256" key="6">
    <source>
        <dbReference type="RuleBase" id="RU003901"/>
    </source>
</evidence>
<dbReference type="GO" id="GO:0000175">
    <property type="term" value="F:3'-5'-RNA exonuclease activity"/>
    <property type="evidence" value="ECO:0007669"/>
    <property type="project" value="TreeGrafter"/>
</dbReference>
<dbReference type="Gene3D" id="2.40.50.140">
    <property type="entry name" value="Nucleic acid-binding proteins"/>
    <property type="match status" value="1"/>
</dbReference>
<keyword evidence="10" id="KW-1185">Reference proteome</keyword>
<feature type="compositionally biased region" description="Basic and acidic residues" evidence="7">
    <location>
        <begin position="57"/>
        <end position="68"/>
    </location>
</feature>
<accession>A0A2G4T970</accession>
<dbReference type="Gene3D" id="2.40.50.700">
    <property type="match status" value="1"/>
</dbReference>
<dbReference type="Pfam" id="PF17216">
    <property type="entry name" value="Rrp44_CSD1"/>
    <property type="match status" value="1"/>
</dbReference>
<keyword evidence="5" id="KW-0694">RNA-binding</keyword>
<dbReference type="Pfam" id="PF17877">
    <property type="entry name" value="Dis3l2_C_term"/>
    <property type="match status" value="1"/>
</dbReference>
<evidence type="ECO:0000256" key="7">
    <source>
        <dbReference type="SAM" id="MobiDB-lite"/>
    </source>
</evidence>
<evidence type="ECO:0000313" key="9">
    <source>
        <dbReference type="EMBL" id="PHZ17548.1"/>
    </source>
</evidence>
<dbReference type="Pfam" id="PF17849">
    <property type="entry name" value="OB_Dis3"/>
    <property type="match status" value="1"/>
</dbReference>
<feature type="domain" description="RNB" evidence="8">
    <location>
        <begin position="451"/>
        <end position="791"/>
    </location>
</feature>
<sequence length="1020" mass="117554">MSTVDYSNNWRRKRLANYNNEPSKADVSSNWRSNRDNPVIPDAVPNRTNRKNNNNGKKQDMKPSHEQFDWSDPEEIHPNGGHTKVSTVNDWNEFSKMSAQQSTSDNDQWNDDWTQRPTPEKTVKKTWETEITWDLDINIMKNTFSNEAYNQPRKHEEPEYVHQDDRNKFDRRQMFNPYISPKEIEDGLNNGTLYQGEMRLSRNRQDAYVKCDDLDSDIYIGGSRDRNRALQGDLVAVRMLDVDTIWELRKIRETERAEKRKLHNNSTDVAQDTEDQPDSDMTTQSEDEEEHKPKYAGEVVAILYRPEHTTYSGTIVLTKHKESNENNNGNEENNVQCEEQKELPRVVWFKPTDKRVPLIALFGREIPSDIRENEEYYKSHLFAAEIRRWQITDTNPAGRIVKEIGPIGYLAAEKAAVLADNSIIDADFSPVALHSLPELPWSIPMVEYKNRLDLRRERVFTIDPSTAKDLDDALHIKPMKDGNYEVGVHIADVTYFLRQGTPLDSEAECRGTSTYLADKVIPMLPSVLCEELCSLNPGVERQVIIIFLWIMDKTGKIKRKWFGRTIIRSCARLAYEHAQTVIEGGRLPDSVLLYGDHTTEGIEFDIRTLYEISVHMRQRRKDGGSLSLHSVKLRFELDPNGDPVSFYRAESKEANKLVEEFMLCANISVANKILSAFPQEAFLRRHELPIERRLDAFLKLTDAIGLDFDGSTAGTLQASFNKIDNPDVKSVLLVLCIRTMQRAKYFCSGAFGKEKYLHYALNEPVYTHFTSPIRRYADVVVHRMLNAALNHKRKYTDIKRIASNVNDIACGYQKKLVQKIAFSCNEKRTRAKSAEDADAKLHLANYLYKYEYEHGPIYKKAVVIMTGKSMFEVYVEEYGLEAKIYMQSLPVHKFSFDKSTLQLVIFWKKDTPVTMHSEEKAYAQVKIRQDDHSSDEDEGEDDVEDDMEKLLQDNLENLKISTQKKGIKSTSDLIPPEMIDASACTQTIQMFSLIDVRIQVNIDASPPFINVYPVNPFAEK</sequence>
<dbReference type="InterPro" id="IPR041093">
    <property type="entry name" value="Dis3l2-like_C"/>
</dbReference>
<dbReference type="InterPro" id="IPR012340">
    <property type="entry name" value="NA-bd_OB-fold"/>
</dbReference>
<evidence type="ECO:0000256" key="1">
    <source>
        <dbReference type="ARBA" id="ARBA00005785"/>
    </source>
</evidence>
<feature type="region of interest" description="Disordered" evidence="7">
    <location>
        <begin position="258"/>
        <end position="294"/>
    </location>
</feature>
<dbReference type="InterPro" id="IPR050180">
    <property type="entry name" value="RNR_Ribonuclease"/>
</dbReference>
<dbReference type="GeneID" id="35438846"/>
<keyword evidence="4" id="KW-0269">Exonuclease</keyword>
<dbReference type="InterPro" id="IPR001900">
    <property type="entry name" value="RNase_II/R"/>
</dbReference>
<feature type="compositionally biased region" description="Polar residues" evidence="7">
    <location>
        <begin position="84"/>
        <end position="117"/>
    </location>
</feature>
<dbReference type="GO" id="GO:0003723">
    <property type="term" value="F:RNA binding"/>
    <property type="evidence" value="ECO:0007669"/>
    <property type="project" value="UniProtKB-KW"/>
</dbReference>
<dbReference type="SMART" id="SM00955">
    <property type="entry name" value="RNB"/>
    <property type="match status" value="1"/>
</dbReference>
<evidence type="ECO:0000256" key="3">
    <source>
        <dbReference type="ARBA" id="ARBA00022801"/>
    </source>
</evidence>
<keyword evidence="2" id="KW-0540">Nuclease</keyword>
<dbReference type="PANTHER" id="PTHR23355:SF9">
    <property type="entry name" value="DIS3-LIKE EXONUCLEASE 2"/>
    <property type="match status" value="1"/>
</dbReference>
<feature type="compositionally biased region" description="Polar residues" evidence="7">
    <location>
        <begin position="17"/>
        <end position="32"/>
    </location>
</feature>
<organism evidence="9 10">
    <name type="scientific">Rhizopus microsporus ATCC 52813</name>
    <dbReference type="NCBI Taxonomy" id="1340429"/>
    <lineage>
        <taxon>Eukaryota</taxon>
        <taxon>Fungi</taxon>
        <taxon>Fungi incertae sedis</taxon>
        <taxon>Mucoromycota</taxon>
        <taxon>Mucoromycotina</taxon>
        <taxon>Mucoromycetes</taxon>
        <taxon>Mucorales</taxon>
        <taxon>Mucorineae</taxon>
        <taxon>Rhizopodaceae</taxon>
        <taxon>Rhizopus</taxon>
    </lineage>
</organism>
<dbReference type="EMBL" id="KZ303842">
    <property type="protein sequence ID" value="PHZ17548.1"/>
    <property type="molecule type" value="Genomic_DNA"/>
</dbReference>
<feature type="region of interest" description="Disordered" evidence="7">
    <location>
        <begin position="925"/>
        <end position="945"/>
    </location>
</feature>
<proteinExistence type="inferred from homology"/>
<feature type="compositionally biased region" description="Acidic residues" evidence="7">
    <location>
        <begin position="933"/>
        <end position="945"/>
    </location>
</feature>
<evidence type="ECO:0000313" key="10">
    <source>
        <dbReference type="Proteomes" id="UP000242254"/>
    </source>
</evidence>
<dbReference type="GO" id="GO:0000932">
    <property type="term" value="C:P-body"/>
    <property type="evidence" value="ECO:0007669"/>
    <property type="project" value="TreeGrafter"/>
</dbReference>
<dbReference type="GO" id="GO:0006402">
    <property type="term" value="P:mRNA catabolic process"/>
    <property type="evidence" value="ECO:0007669"/>
    <property type="project" value="TreeGrafter"/>
</dbReference>
<dbReference type="SUPFAM" id="SSF50249">
    <property type="entry name" value="Nucleic acid-binding proteins"/>
    <property type="match status" value="2"/>
</dbReference>
<dbReference type="Proteomes" id="UP000242254">
    <property type="component" value="Unassembled WGS sequence"/>
</dbReference>
<dbReference type="STRING" id="1340429.A0A2G4T970"/>
<dbReference type="InterPro" id="IPR022966">
    <property type="entry name" value="RNase_II/R_CS"/>
</dbReference>
<protein>
    <submittedName>
        <fullName evidence="9">RNB-domain-containing protein</fullName>
    </submittedName>
</protein>
<reference evidence="9 10" key="1">
    <citation type="journal article" date="2016" name="Proc. Natl. Acad. Sci. U.S.A.">
        <title>Lipid metabolic changes in an early divergent fungus govern the establishment of a mutualistic symbiosis with endobacteria.</title>
        <authorList>
            <person name="Lastovetsky O.A."/>
            <person name="Gaspar M.L."/>
            <person name="Mondo S.J."/>
            <person name="LaButti K.M."/>
            <person name="Sandor L."/>
            <person name="Grigoriev I.V."/>
            <person name="Henry S.A."/>
            <person name="Pawlowska T.E."/>
        </authorList>
    </citation>
    <scope>NUCLEOTIDE SEQUENCE [LARGE SCALE GENOMIC DNA]</scope>
    <source>
        <strain evidence="9 10">ATCC 52813</strain>
    </source>
</reference>
<dbReference type="Gene3D" id="2.40.50.690">
    <property type="match status" value="1"/>
</dbReference>
<evidence type="ECO:0000256" key="5">
    <source>
        <dbReference type="ARBA" id="ARBA00022884"/>
    </source>
</evidence>
<dbReference type="FunFam" id="2.40.50.700:FF:000002">
    <property type="entry name" value="Cell wall biogenesis protein"/>
    <property type="match status" value="1"/>
</dbReference>
<evidence type="ECO:0000256" key="4">
    <source>
        <dbReference type="ARBA" id="ARBA00022839"/>
    </source>
</evidence>
<dbReference type="Pfam" id="PF00773">
    <property type="entry name" value="RNB"/>
    <property type="match status" value="1"/>
</dbReference>
<dbReference type="PANTHER" id="PTHR23355">
    <property type="entry name" value="RIBONUCLEASE"/>
    <property type="match status" value="1"/>
</dbReference>
<gene>
    <name evidence="9" type="ORF">RHIMIDRAFT_232974</name>
</gene>
<dbReference type="PROSITE" id="PS01175">
    <property type="entry name" value="RIBONUCLEASE_II"/>
    <property type="match status" value="1"/>
</dbReference>
<name>A0A2G4T970_RHIZD</name>
<feature type="region of interest" description="Disordered" evidence="7">
    <location>
        <begin position="16"/>
        <end position="123"/>
    </location>
</feature>
<evidence type="ECO:0000256" key="2">
    <source>
        <dbReference type="ARBA" id="ARBA00022722"/>
    </source>
</evidence>
<dbReference type="AlphaFoldDB" id="A0A2G4T970"/>
<dbReference type="InterPro" id="IPR033771">
    <property type="entry name" value="Rrp44_CSD1"/>
</dbReference>
<keyword evidence="3" id="KW-0378">Hydrolase</keyword>
<dbReference type="RefSeq" id="XP_023471256.1">
    <property type="nucleotide sequence ID" value="XM_023607856.1"/>
</dbReference>